<organism evidence="2 3">
    <name type="scientific">Nocardia cyriacigeorgica (strain GUH-2)</name>
    <dbReference type="NCBI Taxonomy" id="1127134"/>
    <lineage>
        <taxon>Bacteria</taxon>
        <taxon>Bacillati</taxon>
        <taxon>Actinomycetota</taxon>
        <taxon>Actinomycetes</taxon>
        <taxon>Mycobacteriales</taxon>
        <taxon>Nocardiaceae</taxon>
        <taxon>Nocardia</taxon>
    </lineage>
</organism>
<protein>
    <submittedName>
        <fullName evidence="2">Uncharacterized protein</fullName>
    </submittedName>
</protein>
<reference evidence="2 3" key="1">
    <citation type="journal article" date="2012" name="J. Bacteriol.">
        <title>Genome sequence of the human- and animal-pathogenic strain Nocardia cyriacigeorgica GUH-2.</title>
        <authorList>
            <person name="Zoropogui A."/>
            <person name="Pujic P."/>
            <person name="Normand P."/>
            <person name="Barbe V."/>
            <person name="Beaman B."/>
            <person name="Beaman L."/>
            <person name="Boiron P."/>
            <person name="Colinon C."/>
            <person name="Deredjian A."/>
            <person name="Graindorge A."/>
            <person name="Mangenot S."/>
            <person name="Nazaret S."/>
            <person name="Neto M."/>
            <person name="Petit S."/>
            <person name="Roche D."/>
            <person name="Vallenet D."/>
            <person name="Rodriguez-Nava V."/>
            <person name="Richard Y."/>
            <person name="Cournoyer B."/>
            <person name="Blaha D."/>
        </authorList>
    </citation>
    <scope>NUCLEOTIDE SEQUENCE [LARGE SCALE GENOMIC DNA]</scope>
    <source>
        <strain evidence="2 3">GUH-2</strain>
    </source>
</reference>
<sequence length="62" mass="6684">MTDPSSAASESPPPWLIPNEPADLDDIEVRGWVQASDGTWGALGSDGFVVDVDPPPDHRTRR</sequence>
<evidence type="ECO:0000313" key="3">
    <source>
        <dbReference type="Proteomes" id="UP000008190"/>
    </source>
</evidence>
<dbReference type="EMBL" id="FO082843">
    <property type="protein sequence ID" value="CCF65784.1"/>
    <property type="molecule type" value="Genomic_DNA"/>
</dbReference>
<dbReference type="STRING" id="1127134.NOCYR_5033"/>
<proteinExistence type="predicted"/>
<dbReference type="AlphaFoldDB" id="H6R470"/>
<evidence type="ECO:0000256" key="1">
    <source>
        <dbReference type="SAM" id="MobiDB-lite"/>
    </source>
</evidence>
<keyword evidence="3" id="KW-1185">Reference proteome</keyword>
<dbReference type="Proteomes" id="UP000008190">
    <property type="component" value="Chromosome"/>
</dbReference>
<feature type="compositionally biased region" description="Low complexity" evidence="1">
    <location>
        <begin position="1"/>
        <end position="10"/>
    </location>
</feature>
<accession>H6R470</accession>
<gene>
    <name evidence="2" type="ordered locus">NOCYR_5033</name>
</gene>
<dbReference type="HOGENOM" id="CLU_2899641_0_0_11"/>
<name>H6R470_NOCCG</name>
<dbReference type="KEGG" id="ncy:NOCYR_5033"/>
<evidence type="ECO:0000313" key="2">
    <source>
        <dbReference type="EMBL" id="CCF65784.1"/>
    </source>
</evidence>
<feature type="region of interest" description="Disordered" evidence="1">
    <location>
        <begin position="40"/>
        <end position="62"/>
    </location>
</feature>
<feature type="region of interest" description="Disordered" evidence="1">
    <location>
        <begin position="1"/>
        <end position="23"/>
    </location>
</feature>